<reference evidence="1 2" key="1">
    <citation type="submission" date="2020-03" db="EMBL/GenBank/DDBJ databases">
        <title>The role of nitrogen metabolism on polyethylene biodegradation.</title>
        <authorList>
            <person name="Peixoto J."/>
            <person name="Vizzotto C.S."/>
            <person name="Ramos A."/>
            <person name="Alves G."/>
            <person name="Steindorff A."/>
            <person name="Kruger R."/>
        </authorList>
    </citation>
    <scope>NUCLEOTIDE SEQUENCE [LARGE SCALE GENOMIC DNA]</scope>
    <source>
        <strain evidence="1 2">PE63</strain>
    </source>
</reference>
<protein>
    <submittedName>
        <fullName evidence="1">Uncharacterized protein</fullName>
    </submittedName>
</protein>
<dbReference type="RefSeq" id="WP_211456988.1">
    <property type="nucleotide sequence ID" value="NZ_JAANES010000002.1"/>
</dbReference>
<evidence type="ECO:0000313" key="1">
    <source>
        <dbReference type="EMBL" id="MBS3019201.1"/>
    </source>
</evidence>
<gene>
    <name evidence="1" type="ORF">DJFAAGMI_01941</name>
</gene>
<proteinExistence type="predicted"/>
<name>A0ABS5LRT1_9BURK</name>
<dbReference type="Proteomes" id="UP001647436">
    <property type="component" value="Unassembled WGS sequence"/>
</dbReference>
<dbReference type="EMBL" id="JAANES010000002">
    <property type="protein sequence ID" value="MBS3019201.1"/>
    <property type="molecule type" value="Genomic_DNA"/>
</dbReference>
<evidence type="ECO:0000313" key="2">
    <source>
        <dbReference type="Proteomes" id="UP001647436"/>
    </source>
</evidence>
<comment type="caution">
    <text evidence="1">The sequence shown here is derived from an EMBL/GenBank/DDBJ whole genome shotgun (WGS) entry which is preliminary data.</text>
</comment>
<keyword evidence="2" id="KW-1185">Reference proteome</keyword>
<accession>A0ABS5LRT1</accession>
<sequence>MNQIHTGGPAFPEKQRLLGHLGSEYEVPTPGMTMRDYFMAHAPAVPQPWFEPVMANACPSDKWQGDDGKPYESARRAENECGDCYSNVNEAAQKAWEAERQKQRYIQWPAAWADAILATRAEVLR</sequence>
<organism evidence="1 2">
    <name type="scientific">Comamonas brasiliensis</name>
    <dbReference type="NCBI Taxonomy" id="1812482"/>
    <lineage>
        <taxon>Bacteria</taxon>
        <taxon>Pseudomonadati</taxon>
        <taxon>Pseudomonadota</taxon>
        <taxon>Betaproteobacteria</taxon>
        <taxon>Burkholderiales</taxon>
        <taxon>Comamonadaceae</taxon>
        <taxon>Comamonas</taxon>
    </lineage>
</organism>